<protein>
    <recommendedName>
        <fullName evidence="3">HMA domain-containing protein</fullName>
    </recommendedName>
</protein>
<dbReference type="Gene3D" id="3.30.70.100">
    <property type="match status" value="1"/>
</dbReference>
<dbReference type="SUPFAM" id="SSF55008">
    <property type="entry name" value="HMA, heavy metal-associated domain"/>
    <property type="match status" value="2"/>
</dbReference>
<dbReference type="GO" id="GO:0046872">
    <property type="term" value="F:metal ion binding"/>
    <property type="evidence" value="ECO:0007669"/>
    <property type="project" value="InterPro"/>
</dbReference>
<dbReference type="AlphaFoldDB" id="A0A498I7B2"/>
<keyword evidence="2" id="KW-1185">Reference proteome</keyword>
<sequence>MKSRSFSLSPATSLASAESLSMPLLQEVVLSADVSCSDCQKRLSDIMSKMGEVESVVVNVSEKRVTLVCKYPGAAKVPSTRLVPAYCCMVMRLNVDCNGCCRKIRRILLNMKEIETHLVEKQQRKVSVCGRFVPADVAIKMRKKMNRRVEILEIQEFDGSTEQMEQKAMITTCRPHQVYCLKPLHE</sequence>
<reference evidence="1 2" key="1">
    <citation type="submission" date="2018-10" db="EMBL/GenBank/DDBJ databases">
        <title>A high-quality apple genome assembly.</title>
        <authorList>
            <person name="Hu J."/>
        </authorList>
    </citation>
    <scope>NUCLEOTIDE SEQUENCE [LARGE SCALE GENOMIC DNA]</scope>
    <source>
        <strain evidence="2">cv. HFTH1</strain>
        <tissue evidence="1">Young leaf</tissue>
    </source>
</reference>
<evidence type="ECO:0000313" key="2">
    <source>
        <dbReference type="Proteomes" id="UP000290289"/>
    </source>
</evidence>
<evidence type="ECO:0000313" key="1">
    <source>
        <dbReference type="EMBL" id="RXH79326.1"/>
    </source>
</evidence>
<name>A0A498I7B2_MALDO</name>
<gene>
    <name evidence="1" type="ORF">DVH24_040473</name>
</gene>
<proteinExistence type="predicted"/>
<dbReference type="PANTHER" id="PTHR47294">
    <property type="entry name" value="OS08G0431150 PROTEIN"/>
    <property type="match status" value="1"/>
</dbReference>
<dbReference type="PANTHER" id="PTHR47294:SF4">
    <property type="entry name" value="HEAVY METAL-ASSOCIATED ISOPRENYLATED PLANT PROTEIN 26-LIKE ISOFORM X1"/>
    <property type="match status" value="1"/>
</dbReference>
<comment type="caution">
    <text evidence="1">The sequence shown here is derived from an EMBL/GenBank/DDBJ whole genome shotgun (WGS) entry which is preliminary data.</text>
</comment>
<organism evidence="1 2">
    <name type="scientific">Malus domestica</name>
    <name type="common">Apple</name>
    <name type="synonym">Pyrus malus</name>
    <dbReference type="NCBI Taxonomy" id="3750"/>
    <lineage>
        <taxon>Eukaryota</taxon>
        <taxon>Viridiplantae</taxon>
        <taxon>Streptophyta</taxon>
        <taxon>Embryophyta</taxon>
        <taxon>Tracheophyta</taxon>
        <taxon>Spermatophyta</taxon>
        <taxon>Magnoliopsida</taxon>
        <taxon>eudicotyledons</taxon>
        <taxon>Gunneridae</taxon>
        <taxon>Pentapetalae</taxon>
        <taxon>rosids</taxon>
        <taxon>fabids</taxon>
        <taxon>Rosales</taxon>
        <taxon>Rosaceae</taxon>
        <taxon>Amygdaloideae</taxon>
        <taxon>Maleae</taxon>
        <taxon>Malus</taxon>
    </lineage>
</organism>
<evidence type="ECO:0008006" key="3">
    <source>
        <dbReference type="Google" id="ProtNLM"/>
    </source>
</evidence>
<dbReference type="EMBL" id="RDQH01000339">
    <property type="protein sequence ID" value="RXH79326.1"/>
    <property type="molecule type" value="Genomic_DNA"/>
</dbReference>
<dbReference type="Proteomes" id="UP000290289">
    <property type="component" value="Chromosome 13"/>
</dbReference>
<dbReference type="InterPro" id="IPR036163">
    <property type="entry name" value="HMA_dom_sf"/>
</dbReference>
<accession>A0A498I7B2</accession>